<evidence type="ECO:0000256" key="7">
    <source>
        <dbReference type="ARBA" id="ARBA00024739"/>
    </source>
</evidence>
<evidence type="ECO:0000256" key="3">
    <source>
        <dbReference type="ARBA" id="ARBA00022491"/>
    </source>
</evidence>
<dbReference type="Proteomes" id="UP000051587">
    <property type="component" value="Unassembled WGS sequence"/>
</dbReference>
<protein>
    <recommendedName>
        <fullName evidence="2">Negative regulator of flagellin synthesis</fullName>
    </recommendedName>
    <alternativeName>
        <fullName evidence="8">Anti-sigma-28 factor</fullName>
    </alternativeName>
</protein>
<feature type="region of interest" description="Disordered" evidence="9">
    <location>
        <begin position="1"/>
        <end position="40"/>
    </location>
</feature>
<name>A0A0P1G3X3_THAGE</name>
<organism evidence="11 12">
    <name type="scientific">Thalassovita gelatinovora</name>
    <name type="common">Thalassobius gelatinovorus</name>
    <dbReference type="NCBI Taxonomy" id="53501"/>
    <lineage>
        <taxon>Bacteria</taxon>
        <taxon>Pseudomonadati</taxon>
        <taxon>Pseudomonadota</taxon>
        <taxon>Alphaproteobacteria</taxon>
        <taxon>Rhodobacterales</taxon>
        <taxon>Roseobacteraceae</taxon>
        <taxon>Thalassovita</taxon>
    </lineage>
</organism>
<evidence type="ECO:0000256" key="9">
    <source>
        <dbReference type="SAM" id="MobiDB-lite"/>
    </source>
</evidence>
<dbReference type="GO" id="GO:0044781">
    <property type="term" value="P:bacterial-type flagellum organization"/>
    <property type="evidence" value="ECO:0007669"/>
    <property type="project" value="UniProtKB-KW"/>
</dbReference>
<keyword evidence="5" id="KW-0805">Transcription regulation</keyword>
<dbReference type="NCBIfam" id="TIGR03824">
    <property type="entry name" value="FlgM_jcvi"/>
    <property type="match status" value="1"/>
</dbReference>
<gene>
    <name evidence="11" type="ORF">TG4357_02479</name>
</gene>
<evidence type="ECO:0000256" key="5">
    <source>
        <dbReference type="ARBA" id="ARBA00023015"/>
    </source>
</evidence>
<feature type="domain" description="Anti-sigma-28 factor FlgM C-terminal" evidence="10">
    <location>
        <begin position="43"/>
        <end position="93"/>
    </location>
</feature>
<evidence type="ECO:0000256" key="2">
    <source>
        <dbReference type="ARBA" id="ARBA00017823"/>
    </source>
</evidence>
<dbReference type="InterPro" id="IPR031316">
    <property type="entry name" value="FlgM_C"/>
</dbReference>
<feature type="compositionally biased region" description="Polar residues" evidence="9">
    <location>
        <begin position="7"/>
        <end position="17"/>
    </location>
</feature>
<evidence type="ECO:0000313" key="12">
    <source>
        <dbReference type="Proteomes" id="UP000051587"/>
    </source>
</evidence>
<dbReference type="InterPro" id="IPR007412">
    <property type="entry name" value="FlgM"/>
</dbReference>
<feature type="compositionally biased region" description="Low complexity" evidence="9">
    <location>
        <begin position="19"/>
        <end position="40"/>
    </location>
</feature>
<comment type="function">
    <text evidence="7">Responsible for the coupling of flagellin expression to flagellar assembly by preventing expression of the flagellin genes when a component of the middle class of proteins is defective. It negatively regulates flagellar genes by inhibiting the activity of FliA by directly binding to FliA.</text>
</comment>
<evidence type="ECO:0000256" key="8">
    <source>
        <dbReference type="ARBA" id="ARBA00030117"/>
    </source>
</evidence>
<keyword evidence="11" id="KW-0282">Flagellum</keyword>
<evidence type="ECO:0000256" key="4">
    <source>
        <dbReference type="ARBA" id="ARBA00022795"/>
    </source>
</evidence>
<keyword evidence="6" id="KW-0804">Transcription</keyword>
<dbReference type="SUPFAM" id="SSF101498">
    <property type="entry name" value="Anti-sigma factor FlgM"/>
    <property type="match status" value="1"/>
</dbReference>
<keyword evidence="11" id="KW-0969">Cilium</keyword>
<evidence type="ECO:0000256" key="6">
    <source>
        <dbReference type="ARBA" id="ARBA00023163"/>
    </source>
</evidence>
<comment type="similarity">
    <text evidence="1">Belongs to the FlgM family.</text>
</comment>
<dbReference type="Pfam" id="PF04316">
    <property type="entry name" value="FlgM"/>
    <property type="match status" value="1"/>
</dbReference>
<reference evidence="11 12" key="1">
    <citation type="submission" date="2015-09" db="EMBL/GenBank/DDBJ databases">
        <authorList>
            <consortium name="Swine Surveillance"/>
        </authorList>
    </citation>
    <scope>NUCLEOTIDE SEQUENCE [LARGE SCALE GENOMIC DNA]</scope>
    <source>
        <strain evidence="11 12">CECT 4357</strain>
    </source>
</reference>
<dbReference type="EMBL" id="CYSA01000025">
    <property type="protein sequence ID" value="CUH66549.1"/>
    <property type="molecule type" value="Genomic_DNA"/>
</dbReference>
<keyword evidence="12" id="KW-1185">Reference proteome</keyword>
<keyword evidence="3" id="KW-0678">Repressor</keyword>
<dbReference type="InterPro" id="IPR035890">
    <property type="entry name" value="Anti-sigma-28_factor_FlgM_sf"/>
</dbReference>
<proteinExistence type="inferred from homology"/>
<dbReference type="OrthoDB" id="7357746at2"/>
<accession>A0A0P1G3X3</accession>
<dbReference type="RefSeq" id="WP_058263211.1">
    <property type="nucleotide sequence ID" value="NZ_CP051181.1"/>
</dbReference>
<evidence type="ECO:0000256" key="1">
    <source>
        <dbReference type="ARBA" id="ARBA00005322"/>
    </source>
</evidence>
<dbReference type="AlphaFoldDB" id="A0A0P1G3X3"/>
<evidence type="ECO:0000313" key="11">
    <source>
        <dbReference type="EMBL" id="CUH66549.1"/>
    </source>
</evidence>
<dbReference type="GO" id="GO:0045892">
    <property type="term" value="P:negative regulation of DNA-templated transcription"/>
    <property type="evidence" value="ECO:0007669"/>
    <property type="project" value="InterPro"/>
</dbReference>
<evidence type="ECO:0000259" key="10">
    <source>
        <dbReference type="Pfam" id="PF04316"/>
    </source>
</evidence>
<keyword evidence="4" id="KW-1005">Bacterial flagellum biogenesis</keyword>
<sequence length="101" mass="10264">MVDPIKISSNASATRPVTSGASGAKASPAAPQKAASVAGANTDEVKLSATASSVPSELKAGPPFDTEMVNRIKGQLSEGNYPVDVEKITDSLFQGYLELAG</sequence>
<keyword evidence="11" id="KW-0966">Cell projection</keyword>
<dbReference type="STRING" id="53501.SAMN04488043_10515"/>